<gene>
    <name evidence="3" type="ORF">SPSIL_037410</name>
</gene>
<evidence type="ECO:0000256" key="1">
    <source>
        <dbReference type="SAM" id="MobiDB-lite"/>
    </source>
</evidence>
<feature type="chain" id="PRO_5046291828" evidence="2">
    <location>
        <begin position="31"/>
        <end position="145"/>
    </location>
</feature>
<accession>A0ABZ3IQ11</accession>
<feature type="compositionally biased region" description="Polar residues" evidence="1">
    <location>
        <begin position="124"/>
        <end position="145"/>
    </location>
</feature>
<evidence type="ECO:0000313" key="3">
    <source>
        <dbReference type="EMBL" id="XFO67542.1"/>
    </source>
</evidence>
<evidence type="ECO:0000256" key="2">
    <source>
        <dbReference type="SAM" id="SignalP"/>
    </source>
</evidence>
<protein>
    <submittedName>
        <fullName evidence="3">Uncharacterized protein</fullName>
    </submittedName>
</protein>
<feature type="region of interest" description="Disordered" evidence="1">
    <location>
        <begin position="116"/>
        <end position="145"/>
    </location>
</feature>
<dbReference type="EMBL" id="CP155573">
    <property type="protein sequence ID" value="XFO67542.1"/>
    <property type="molecule type" value="Genomic_DNA"/>
</dbReference>
<reference evidence="3" key="1">
    <citation type="submission" date="2024-05" db="EMBL/GenBank/DDBJ databases">
        <title>Isolation and characterization of Sporomusa carbonis sp. nov., a carboxydotrophic hydrogenogen in the genus of Sporomusa isolated from a charcoal burning pile.</title>
        <authorList>
            <person name="Boeer T."/>
            <person name="Rosenbaum F."/>
            <person name="Eysell L."/>
            <person name="Mueller V."/>
            <person name="Daniel R."/>
            <person name="Poehlein A."/>
        </authorList>
    </citation>
    <scope>NUCLEOTIDE SEQUENCE [LARGE SCALE GENOMIC DNA]</scope>
    <source>
        <strain evidence="3">DSM 10669</strain>
    </source>
</reference>
<evidence type="ECO:0000313" key="4">
    <source>
        <dbReference type="Proteomes" id="UP000216752"/>
    </source>
</evidence>
<proteinExistence type="predicted"/>
<dbReference type="RefSeq" id="WP_094604293.1">
    <property type="nucleotide sequence ID" value="NZ_CP155573.1"/>
</dbReference>
<keyword evidence="2" id="KW-0732">Signal</keyword>
<dbReference type="Proteomes" id="UP000216752">
    <property type="component" value="Chromosome"/>
</dbReference>
<sequence length="145" mass="15948">MKKKVSIWVVGGLVTASVFGLGVSPTIASAAEKNPQACEMQKDQMGAMMEKMDAKAMAQMMTSPAMHKQCLEMMKSPEMQKAMKDVMKTPEMQGIMKQMLQQDMSFHQMMSDLVNSVDMDSDHGTPQQVEQSPGNPSNGHSGHHE</sequence>
<keyword evidence="4" id="KW-1185">Reference proteome</keyword>
<organism evidence="3 4">
    <name type="scientific">Sporomusa silvacetica DSM 10669</name>
    <dbReference type="NCBI Taxonomy" id="1123289"/>
    <lineage>
        <taxon>Bacteria</taxon>
        <taxon>Bacillati</taxon>
        <taxon>Bacillota</taxon>
        <taxon>Negativicutes</taxon>
        <taxon>Selenomonadales</taxon>
        <taxon>Sporomusaceae</taxon>
        <taxon>Sporomusa</taxon>
    </lineage>
</organism>
<name>A0ABZ3IQ11_9FIRM</name>
<feature type="signal peptide" evidence="2">
    <location>
        <begin position="1"/>
        <end position="30"/>
    </location>
</feature>